<dbReference type="Gene3D" id="2.30.30.60">
    <property type="match status" value="1"/>
</dbReference>
<reference evidence="7 8" key="1">
    <citation type="submission" date="2017-05" db="EMBL/GenBank/DDBJ databases">
        <authorList>
            <person name="Varghese N."/>
            <person name="Submissions S."/>
        </authorList>
    </citation>
    <scope>NUCLEOTIDE SEQUENCE [LARGE SCALE GENOMIC DNA]</scope>
    <source>
        <strain evidence="7 8">SM16</strain>
    </source>
</reference>
<keyword evidence="3 5" id="KW-1133">Transmembrane helix</keyword>
<keyword evidence="4 5" id="KW-0472">Membrane</keyword>
<feature type="domain" description="Mechanosensitive ion channel MscS" evidence="6">
    <location>
        <begin position="191"/>
        <end position="255"/>
    </location>
</feature>
<comment type="subcellular location">
    <subcellularLocation>
        <location evidence="1">Membrane</location>
    </subcellularLocation>
</comment>
<dbReference type="RefSeq" id="WP_283405879.1">
    <property type="nucleotide sequence ID" value="NZ_FXUI01000004.1"/>
</dbReference>
<evidence type="ECO:0000256" key="1">
    <source>
        <dbReference type="ARBA" id="ARBA00004370"/>
    </source>
</evidence>
<feature type="transmembrane region" description="Helical" evidence="5">
    <location>
        <begin position="140"/>
        <end position="161"/>
    </location>
</feature>
<sequence length="383" mass="42729">MIDFIEQTIAELPDWAGELTLAFLAAALGVAVALLAHRLLFRVLHRIARTSASQSDDLVVNRLCRPTRWAFISIGIVLAARETAALEAVWERLAPFVMPLLTGWVAIAVLRACVEAMVIRADISVENNRNARRRRTRLAIFSRIGTFIIVFLTIAGMLASIPGVREIGVTLMASAGVAALAVGAAAQPALKALIAGFQMALTEPISIDDVVILDGEWGRIEDIRTTYVVVRLWDDRRLVVPSSRFLEDTFQNWTKTTSQLLGTVFLYLDHAADVPSIREEYVRQITRHRLWDKRAQVLQVTDCRDSTLEIRLLMSAKDGPTLFDLRCEIRESMMDWIRREMPEAVARRRQLQVAPMEVAAAPSLLDGIAVSAARSTENRHEPN</sequence>
<evidence type="ECO:0000256" key="2">
    <source>
        <dbReference type="ARBA" id="ARBA00022692"/>
    </source>
</evidence>
<dbReference type="InterPro" id="IPR010920">
    <property type="entry name" value="LSM_dom_sf"/>
</dbReference>
<dbReference type="Proteomes" id="UP001157910">
    <property type="component" value="Unassembled WGS sequence"/>
</dbReference>
<comment type="caution">
    <text evidence="7">The sequence shown here is derived from an EMBL/GenBank/DDBJ whole genome shotgun (WGS) entry which is preliminary data.</text>
</comment>
<dbReference type="InterPro" id="IPR006685">
    <property type="entry name" value="MscS_channel_2nd"/>
</dbReference>
<keyword evidence="2 5" id="KW-0812">Transmembrane</keyword>
<dbReference type="EMBL" id="FXUI01000004">
    <property type="protein sequence ID" value="SMP66826.1"/>
    <property type="molecule type" value="Genomic_DNA"/>
</dbReference>
<gene>
    <name evidence="7" type="ORF">SAMN06296065_10483</name>
</gene>
<dbReference type="Pfam" id="PF00924">
    <property type="entry name" value="MS_channel_2nd"/>
    <property type="match status" value="1"/>
</dbReference>
<feature type="transmembrane region" description="Helical" evidence="5">
    <location>
        <begin position="20"/>
        <end position="41"/>
    </location>
</feature>
<dbReference type="PANTHER" id="PTHR30566">
    <property type="entry name" value="YNAI-RELATED MECHANOSENSITIVE ION CHANNEL"/>
    <property type="match status" value="1"/>
</dbReference>
<evidence type="ECO:0000313" key="7">
    <source>
        <dbReference type="EMBL" id="SMP66826.1"/>
    </source>
</evidence>
<evidence type="ECO:0000256" key="5">
    <source>
        <dbReference type="SAM" id="Phobius"/>
    </source>
</evidence>
<evidence type="ECO:0000256" key="4">
    <source>
        <dbReference type="ARBA" id="ARBA00023136"/>
    </source>
</evidence>
<evidence type="ECO:0000313" key="8">
    <source>
        <dbReference type="Proteomes" id="UP001157910"/>
    </source>
</evidence>
<feature type="transmembrane region" description="Helical" evidence="5">
    <location>
        <begin position="69"/>
        <end position="90"/>
    </location>
</feature>
<dbReference type="Gene3D" id="1.10.287.1260">
    <property type="match status" value="1"/>
</dbReference>
<feature type="transmembrane region" description="Helical" evidence="5">
    <location>
        <begin position="96"/>
        <end position="119"/>
    </location>
</feature>
<protein>
    <submittedName>
        <fullName evidence="7">Small-conductance mechanosensitive channel</fullName>
    </submittedName>
</protein>
<dbReference type="SUPFAM" id="SSF50182">
    <property type="entry name" value="Sm-like ribonucleoproteins"/>
    <property type="match status" value="1"/>
</dbReference>
<dbReference type="InterPro" id="IPR023408">
    <property type="entry name" value="MscS_beta-dom_sf"/>
</dbReference>
<evidence type="ECO:0000256" key="3">
    <source>
        <dbReference type="ARBA" id="ARBA00022989"/>
    </source>
</evidence>
<organism evidence="7 8">
    <name type="scientific">Novosphingobium panipatense</name>
    <dbReference type="NCBI Taxonomy" id="428991"/>
    <lineage>
        <taxon>Bacteria</taxon>
        <taxon>Pseudomonadati</taxon>
        <taxon>Pseudomonadota</taxon>
        <taxon>Alphaproteobacteria</taxon>
        <taxon>Sphingomonadales</taxon>
        <taxon>Sphingomonadaceae</taxon>
        <taxon>Novosphingobium</taxon>
    </lineage>
</organism>
<proteinExistence type="predicted"/>
<name>A0ABY1QBN5_9SPHN</name>
<keyword evidence="8" id="KW-1185">Reference proteome</keyword>
<evidence type="ECO:0000259" key="6">
    <source>
        <dbReference type="Pfam" id="PF00924"/>
    </source>
</evidence>
<dbReference type="PANTHER" id="PTHR30566:SF25">
    <property type="entry name" value="INNER MEMBRANE PROTEIN"/>
    <property type="match status" value="1"/>
</dbReference>
<accession>A0ABY1QBN5</accession>